<dbReference type="AlphaFoldDB" id="A0AAW0AWP4"/>
<gene>
    <name evidence="3" type="primary">RBT1_49</name>
    <name evidence="3" type="ORF">VNI00_018531</name>
</gene>
<organism evidence="3 4">
    <name type="scientific">Paramarasmius palmivorus</name>
    <dbReference type="NCBI Taxonomy" id="297713"/>
    <lineage>
        <taxon>Eukaryota</taxon>
        <taxon>Fungi</taxon>
        <taxon>Dikarya</taxon>
        <taxon>Basidiomycota</taxon>
        <taxon>Agaricomycotina</taxon>
        <taxon>Agaricomycetes</taxon>
        <taxon>Agaricomycetidae</taxon>
        <taxon>Agaricales</taxon>
        <taxon>Marasmiineae</taxon>
        <taxon>Marasmiaceae</taxon>
        <taxon>Paramarasmius</taxon>
    </lineage>
</organism>
<sequence length="448" mass="51020">MAKRVRPEDPPPHKVRLLLTSSDIEKYTNMRNKCQSLKEIAMEFPVVVKENASLKADIQSLRLKISTLETEVETLMNNERETVSAAKEEQKQTWDELRRTSIELNVVRGRLDNTRKDFEDYKKKNTRTTSDALIQTDTQNVCKQAMKKRCDFHFFGQIHLQSDYGNKPTRAEIEGGKIQETLNRNSEIDHNDEPEIDQTCTRKKVILIVRPPPPGSIDSGPSSAEDVSESSSPTSADCGHLFSSSPRSSPYIVPVQARTWFEPAFEYLNVAELGSPYLQFVQQWIGAEAATGWRSTQRGMPGDQRPVELTRWRGGNNAVDRYKASNEKTPTLDGTFAIEFSASVWAWWGSIQPTWRGVDLDSLRPRPFQHFGSEWKSLNRWGPNGWVLLLVCIKWWGVSLRQLEDDNITAMKDDWETAIADMSMMLQGVTEYRVQSVKGSQNNTGDTQ</sequence>
<evidence type="ECO:0000256" key="2">
    <source>
        <dbReference type="SAM" id="MobiDB-lite"/>
    </source>
</evidence>
<name>A0AAW0AWP4_9AGAR</name>
<evidence type="ECO:0000313" key="3">
    <source>
        <dbReference type="EMBL" id="KAK7017888.1"/>
    </source>
</evidence>
<feature type="coiled-coil region" evidence="1">
    <location>
        <begin position="51"/>
        <end position="78"/>
    </location>
</feature>
<proteinExistence type="predicted"/>
<dbReference type="EMBL" id="JAYKXP010000245">
    <property type="protein sequence ID" value="KAK7017888.1"/>
    <property type="molecule type" value="Genomic_DNA"/>
</dbReference>
<evidence type="ECO:0000313" key="4">
    <source>
        <dbReference type="Proteomes" id="UP001383192"/>
    </source>
</evidence>
<keyword evidence="4" id="KW-1185">Reference proteome</keyword>
<dbReference type="Proteomes" id="UP001383192">
    <property type="component" value="Unassembled WGS sequence"/>
</dbReference>
<feature type="region of interest" description="Disordered" evidence="2">
    <location>
        <begin position="209"/>
        <end position="247"/>
    </location>
</feature>
<reference evidence="3 4" key="1">
    <citation type="submission" date="2024-01" db="EMBL/GenBank/DDBJ databases">
        <title>A draft genome for a cacao thread blight-causing isolate of Paramarasmius palmivorus.</title>
        <authorList>
            <person name="Baruah I.K."/>
            <person name="Bukari Y."/>
            <person name="Amoako-Attah I."/>
            <person name="Meinhardt L.W."/>
            <person name="Bailey B.A."/>
            <person name="Cohen S.P."/>
        </authorList>
    </citation>
    <scope>NUCLEOTIDE SEQUENCE [LARGE SCALE GENOMIC DNA]</scope>
    <source>
        <strain evidence="3 4">GH-12</strain>
    </source>
</reference>
<evidence type="ECO:0000256" key="1">
    <source>
        <dbReference type="SAM" id="Coils"/>
    </source>
</evidence>
<feature type="compositionally biased region" description="Low complexity" evidence="2">
    <location>
        <begin position="216"/>
        <end position="237"/>
    </location>
</feature>
<protein>
    <submittedName>
        <fullName evidence="3">SERTA domain-containing protein 3</fullName>
    </submittedName>
</protein>
<keyword evidence="1" id="KW-0175">Coiled coil</keyword>
<comment type="caution">
    <text evidence="3">The sequence shown here is derived from an EMBL/GenBank/DDBJ whole genome shotgun (WGS) entry which is preliminary data.</text>
</comment>
<accession>A0AAW0AWP4</accession>